<gene>
    <name evidence="4" type="ORF">TSIB3V08_LOCUS5179</name>
</gene>
<dbReference type="AlphaFoldDB" id="A0A7R9AV46"/>
<keyword evidence="1" id="KW-0479">Metal-binding</keyword>
<dbReference type="InterPro" id="IPR013087">
    <property type="entry name" value="Znf_C2H2_type"/>
</dbReference>
<dbReference type="InterPro" id="IPR036236">
    <property type="entry name" value="Znf_C2H2_sf"/>
</dbReference>
<reference evidence="4" key="1">
    <citation type="submission" date="2020-11" db="EMBL/GenBank/DDBJ databases">
        <authorList>
            <person name="Tran Van P."/>
        </authorList>
    </citation>
    <scope>NUCLEOTIDE SEQUENCE</scope>
</reference>
<sequence>MSCKGTILSGFQVSGLIEDTRNVSNEILLTNTRKDAETSTATVVLDHDVPETSSNGEMLSTNILDLPVNFIFSSSCELAQNDQELGVIGVEEWLKQKTDSVSNVDLDNVIKTEVIDTQYFSENLGHNFLSNKTSDVVDICIGTNSCDIKPDLRNSPNQTDDSSSNVLNNITQFIPHKDEKTHNLKMEHFPENLAHNFLSNKGNDVVIGVVKESCDLKTELHSSSKGRNTAPLSNTCNDHMLSEHDKNAFLHKDILLENGEVATISVKIQHPPQTDPSTSNDTRYPHTKVSDSIKNYYIKGNLITNRPNVDVQTSDTISDIVEAKTMDHFYTRGNFDCVKELDYSDFSLLSYQSEPSNDMGCTNLPPQIDFNKKFLDVLSKDNVVLCAETCNSVPPLGDPVPLSVEDTLATKKDSPTKDNPFIKTISSSITHKNKEIVPNSRTLLNNSQKLLSSSQNNSASIIRPDVSKRMLKYQSSTPQKVQKTMGEALKEKNSSPKGMAFIAISTDKSKNTTEIVINTPRGEQVLKGKTTDLMKATSNLWVKLEKISNKSSQTLTISSVESPKGEANTSRKRKLKKAAKRASSTSSPTDNAEGENNEDSPDEQPVLEALAELGVTPDSLFWVMSDSGHKLWVCPTEDCKKMYPRQSMLKVHILSHYGIRPYREKPPPVHPTEIRAPISPSSAVELNMTSTLANYATEKLCINTGLQPKKGARLSTNLTNIAWV</sequence>
<organism evidence="4">
    <name type="scientific">Timema shepardi</name>
    <name type="common">Walking stick</name>
    <dbReference type="NCBI Taxonomy" id="629360"/>
    <lineage>
        <taxon>Eukaryota</taxon>
        <taxon>Metazoa</taxon>
        <taxon>Ecdysozoa</taxon>
        <taxon>Arthropoda</taxon>
        <taxon>Hexapoda</taxon>
        <taxon>Insecta</taxon>
        <taxon>Pterygota</taxon>
        <taxon>Neoptera</taxon>
        <taxon>Polyneoptera</taxon>
        <taxon>Phasmatodea</taxon>
        <taxon>Timematodea</taxon>
        <taxon>Timematoidea</taxon>
        <taxon>Timematidae</taxon>
        <taxon>Timema</taxon>
    </lineage>
</organism>
<protein>
    <recommendedName>
        <fullName evidence="3">C2H2-type domain-containing protein</fullName>
    </recommendedName>
</protein>
<proteinExistence type="predicted"/>
<dbReference type="PROSITE" id="PS00028">
    <property type="entry name" value="ZINC_FINGER_C2H2_1"/>
    <property type="match status" value="1"/>
</dbReference>
<feature type="compositionally biased region" description="Polar residues" evidence="2">
    <location>
        <begin position="552"/>
        <end position="561"/>
    </location>
</feature>
<keyword evidence="1" id="KW-0862">Zinc</keyword>
<feature type="region of interest" description="Disordered" evidence="2">
    <location>
        <begin position="552"/>
        <end position="603"/>
    </location>
</feature>
<dbReference type="Gene3D" id="3.30.160.60">
    <property type="entry name" value="Classic Zinc Finger"/>
    <property type="match status" value="1"/>
</dbReference>
<keyword evidence="1" id="KW-0863">Zinc-finger</keyword>
<evidence type="ECO:0000259" key="3">
    <source>
        <dbReference type="PROSITE" id="PS50157"/>
    </source>
</evidence>
<evidence type="ECO:0000256" key="2">
    <source>
        <dbReference type="SAM" id="MobiDB-lite"/>
    </source>
</evidence>
<dbReference type="GO" id="GO:0008270">
    <property type="term" value="F:zinc ion binding"/>
    <property type="evidence" value="ECO:0007669"/>
    <property type="project" value="UniProtKB-KW"/>
</dbReference>
<feature type="domain" description="C2H2-type" evidence="3">
    <location>
        <begin position="632"/>
        <end position="661"/>
    </location>
</feature>
<evidence type="ECO:0000313" key="4">
    <source>
        <dbReference type="EMBL" id="CAD7261029.1"/>
    </source>
</evidence>
<dbReference type="SUPFAM" id="SSF57667">
    <property type="entry name" value="beta-beta-alpha zinc fingers"/>
    <property type="match status" value="1"/>
</dbReference>
<feature type="compositionally biased region" description="Acidic residues" evidence="2">
    <location>
        <begin position="592"/>
        <end position="602"/>
    </location>
</feature>
<feature type="compositionally biased region" description="Basic residues" evidence="2">
    <location>
        <begin position="570"/>
        <end position="580"/>
    </location>
</feature>
<dbReference type="EMBL" id="OC001968">
    <property type="protein sequence ID" value="CAD7261029.1"/>
    <property type="molecule type" value="Genomic_DNA"/>
</dbReference>
<dbReference type="PROSITE" id="PS50157">
    <property type="entry name" value="ZINC_FINGER_C2H2_2"/>
    <property type="match status" value="1"/>
</dbReference>
<name>A0A7R9AV46_TIMSH</name>
<evidence type="ECO:0000256" key="1">
    <source>
        <dbReference type="PROSITE-ProRule" id="PRU00042"/>
    </source>
</evidence>
<accession>A0A7R9AV46</accession>